<comment type="subcellular location">
    <subcellularLocation>
        <location evidence="1">Cell envelope</location>
    </subcellularLocation>
</comment>
<keyword evidence="4" id="KW-0676">Redox-active center</keyword>
<dbReference type="InterPro" id="IPR000866">
    <property type="entry name" value="AhpC/TSA"/>
</dbReference>
<dbReference type="Proteomes" id="UP000190166">
    <property type="component" value="Unassembled WGS sequence"/>
</dbReference>
<protein>
    <submittedName>
        <fullName evidence="7">Peroxiredoxin</fullName>
    </submittedName>
</protein>
<dbReference type="AlphaFoldDB" id="A0A1T5PAW8"/>
<feature type="domain" description="Thioredoxin" evidence="6">
    <location>
        <begin position="230"/>
        <end position="369"/>
    </location>
</feature>
<evidence type="ECO:0000313" key="8">
    <source>
        <dbReference type="Proteomes" id="UP000190166"/>
    </source>
</evidence>
<keyword evidence="2" id="KW-0201">Cytochrome c-type biogenesis</keyword>
<evidence type="ECO:0000259" key="6">
    <source>
        <dbReference type="PROSITE" id="PS51352"/>
    </source>
</evidence>
<dbReference type="SUPFAM" id="SSF52833">
    <property type="entry name" value="Thioredoxin-like"/>
    <property type="match status" value="1"/>
</dbReference>
<evidence type="ECO:0000256" key="5">
    <source>
        <dbReference type="SAM" id="SignalP"/>
    </source>
</evidence>
<dbReference type="STRING" id="393003.SAMN05660461_5754"/>
<dbReference type="PANTHER" id="PTHR42852:SF6">
    <property type="entry name" value="THIOL:DISULFIDE INTERCHANGE PROTEIN DSBE"/>
    <property type="match status" value="1"/>
</dbReference>
<dbReference type="CDD" id="cd02966">
    <property type="entry name" value="TlpA_like_family"/>
    <property type="match status" value="1"/>
</dbReference>
<evidence type="ECO:0000256" key="3">
    <source>
        <dbReference type="ARBA" id="ARBA00023157"/>
    </source>
</evidence>
<evidence type="ECO:0000256" key="2">
    <source>
        <dbReference type="ARBA" id="ARBA00022748"/>
    </source>
</evidence>
<dbReference type="RefSeq" id="WP_079472999.1">
    <property type="nucleotide sequence ID" value="NZ_FUZZ01000005.1"/>
</dbReference>
<dbReference type="InterPro" id="IPR013766">
    <property type="entry name" value="Thioredoxin_domain"/>
</dbReference>
<dbReference type="EMBL" id="FUZZ01000005">
    <property type="protein sequence ID" value="SKD09861.1"/>
    <property type="molecule type" value="Genomic_DNA"/>
</dbReference>
<evidence type="ECO:0000313" key="7">
    <source>
        <dbReference type="EMBL" id="SKD09861.1"/>
    </source>
</evidence>
<evidence type="ECO:0000256" key="4">
    <source>
        <dbReference type="ARBA" id="ARBA00023284"/>
    </source>
</evidence>
<name>A0A1T5PAW8_9BACT</name>
<proteinExistence type="predicted"/>
<dbReference type="GO" id="GO:0017004">
    <property type="term" value="P:cytochrome complex assembly"/>
    <property type="evidence" value="ECO:0007669"/>
    <property type="project" value="UniProtKB-KW"/>
</dbReference>
<dbReference type="Pfam" id="PF00578">
    <property type="entry name" value="AhpC-TSA"/>
    <property type="match status" value="1"/>
</dbReference>
<evidence type="ECO:0000256" key="1">
    <source>
        <dbReference type="ARBA" id="ARBA00004196"/>
    </source>
</evidence>
<dbReference type="PROSITE" id="PS51352">
    <property type="entry name" value="THIOREDOXIN_2"/>
    <property type="match status" value="1"/>
</dbReference>
<dbReference type="GO" id="GO:0016491">
    <property type="term" value="F:oxidoreductase activity"/>
    <property type="evidence" value="ECO:0007669"/>
    <property type="project" value="InterPro"/>
</dbReference>
<reference evidence="7 8" key="1">
    <citation type="submission" date="2017-02" db="EMBL/GenBank/DDBJ databases">
        <authorList>
            <person name="Peterson S.W."/>
        </authorList>
    </citation>
    <scope>NUCLEOTIDE SEQUENCE [LARGE SCALE GENOMIC DNA]</scope>
    <source>
        <strain evidence="7 8">DSM 18108</strain>
    </source>
</reference>
<dbReference type="GO" id="GO:0016209">
    <property type="term" value="F:antioxidant activity"/>
    <property type="evidence" value="ECO:0007669"/>
    <property type="project" value="InterPro"/>
</dbReference>
<keyword evidence="5" id="KW-0732">Signal</keyword>
<dbReference type="Gene3D" id="3.40.30.10">
    <property type="entry name" value="Glutaredoxin"/>
    <property type="match status" value="1"/>
</dbReference>
<dbReference type="GO" id="GO:0030313">
    <property type="term" value="C:cell envelope"/>
    <property type="evidence" value="ECO:0007669"/>
    <property type="project" value="UniProtKB-SubCell"/>
</dbReference>
<dbReference type="InterPro" id="IPR036249">
    <property type="entry name" value="Thioredoxin-like_sf"/>
</dbReference>
<organism evidence="7 8">
    <name type="scientific">Chitinophaga ginsengisegetis</name>
    <dbReference type="NCBI Taxonomy" id="393003"/>
    <lineage>
        <taxon>Bacteria</taxon>
        <taxon>Pseudomonadati</taxon>
        <taxon>Bacteroidota</taxon>
        <taxon>Chitinophagia</taxon>
        <taxon>Chitinophagales</taxon>
        <taxon>Chitinophagaceae</taxon>
        <taxon>Chitinophaga</taxon>
    </lineage>
</organism>
<dbReference type="PANTHER" id="PTHR42852">
    <property type="entry name" value="THIOL:DISULFIDE INTERCHANGE PROTEIN DSBE"/>
    <property type="match status" value="1"/>
</dbReference>
<accession>A0A1T5PAW8</accession>
<sequence length="369" mass="41142">MKKITTLLAAALITAAAHAQQNTTITATIKDLPAGQWVYWRSQGNDDRRDSVQTTAGGFTIKTNIAPGEADFYIIQIGKKYEANNMIFYYLDKGNITVKGDGPMFKDAVFSGPQYIKDNNEYMAMLKQAPGLKGQEDLYKQANKLYEARDSAGLAALQPELKRMQEESANLTKQWILQHPKSGISASLLSHLNDVPLDEQESIFNKLSAAAKENGPAKRIAHSIRVNKLTGIGSMAPDFTQNDTLGNPVSLKDFRGKYVLVDFWASWCHPCREENPNVVAAFKKYNSKNFTVLGISLDQPNGKEKWLNAIHQDNLTWTHVSDLKFWNNAVAKQYDIHGIPANFLVDPTGKIIAKNLRGEELEKKLAEVL</sequence>
<dbReference type="InterPro" id="IPR025380">
    <property type="entry name" value="DUF4369"/>
</dbReference>
<feature type="chain" id="PRO_5013228001" evidence="5">
    <location>
        <begin position="20"/>
        <end position="369"/>
    </location>
</feature>
<keyword evidence="3" id="KW-1015">Disulfide bond</keyword>
<keyword evidence="8" id="KW-1185">Reference proteome</keyword>
<dbReference type="InterPro" id="IPR050553">
    <property type="entry name" value="Thioredoxin_ResA/DsbE_sf"/>
</dbReference>
<dbReference type="Pfam" id="PF14289">
    <property type="entry name" value="DUF4369"/>
    <property type="match status" value="1"/>
</dbReference>
<gene>
    <name evidence="7" type="ORF">SAMN05660461_5754</name>
</gene>
<feature type="signal peptide" evidence="5">
    <location>
        <begin position="1"/>
        <end position="19"/>
    </location>
</feature>